<reference evidence="9 10" key="1">
    <citation type="journal article" date="2019" name="Appl. Microbiol. Biotechnol.">
        <title>Uncovering carbohydrate metabolism through a genotype-phenotype association study of 56 lactic acid bacteria genomes.</title>
        <authorList>
            <person name="Buron-Moles G."/>
            <person name="Chailyan A."/>
            <person name="Dolejs I."/>
            <person name="Forster J."/>
            <person name="Miks M.H."/>
        </authorList>
    </citation>
    <scope>NUCLEOTIDE SEQUENCE [LARGE SCALE GENOMIC DNA]</scope>
    <source>
        <strain evidence="9 10">ATCC 49373</strain>
    </source>
</reference>
<proteinExistence type="predicted"/>
<organism evidence="9 10">
    <name type="scientific">Secundilactobacillus malefermentans</name>
    <dbReference type="NCBI Taxonomy" id="176292"/>
    <lineage>
        <taxon>Bacteria</taxon>
        <taxon>Bacillati</taxon>
        <taxon>Bacillota</taxon>
        <taxon>Bacilli</taxon>
        <taxon>Lactobacillales</taxon>
        <taxon>Lactobacillaceae</taxon>
        <taxon>Secundilactobacillus</taxon>
    </lineage>
</organism>
<dbReference type="InterPro" id="IPR007168">
    <property type="entry name" value="Phageshock_PspC_N"/>
</dbReference>
<comment type="caution">
    <text evidence="9">The sequence shown here is derived from an EMBL/GenBank/DDBJ whole genome shotgun (WGS) entry which is preliminary data.</text>
</comment>
<evidence type="ECO:0000256" key="4">
    <source>
        <dbReference type="ARBA" id="ARBA00022989"/>
    </source>
</evidence>
<evidence type="ECO:0000256" key="6">
    <source>
        <dbReference type="SAM" id="MobiDB-lite"/>
    </source>
</evidence>
<keyword evidence="4 7" id="KW-1133">Transmembrane helix</keyword>
<dbReference type="PANTHER" id="PTHR33885:SF3">
    <property type="entry name" value="PHAGE SHOCK PROTEIN C"/>
    <property type="match status" value="1"/>
</dbReference>
<feature type="domain" description="Phage shock protein PspC N-terminal" evidence="8">
    <location>
        <begin position="6"/>
        <end position="64"/>
    </location>
</feature>
<dbReference type="STRING" id="1122149.FD44_GL000414"/>
<evidence type="ECO:0000256" key="3">
    <source>
        <dbReference type="ARBA" id="ARBA00022692"/>
    </source>
</evidence>
<gene>
    <name evidence="9" type="ORF">C5L31_001748</name>
</gene>
<dbReference type="Pfam" id="PF04024">
    <property type="entry name" value="PspC"/>
    <property type="match status" value="1"/>
</dbReference>
<evidence type="ECO:0000313" key="9">
    <source>
        <dbReference type="EMBL" id="TDG71531.1"/>
    </source>
</evidence>
<accession>A0A4R5NDJ7</accession>
<feature type="transmembrane region" description="Helical" evidence="7">
    <location>
        <begin position="44"/>
        <end position="62"/>
    </location>
</feature>
<dbReference type="AlphaFoldDB" id="A0A4R5NDJ7"/>
<protein>
    <recommendedName>
        <fullName evidence="8">Phage shock protein PspC N-terminal domain-containing protein</fullName>
    </recommendedName>
</protein>
<dbReference type="GO" id="GO:0005886">
    <property type="term" value="C:plasma membrane"/>
    <property type="evidence" value="ECO:0007669"/>
    <property type="project" value="UniProtKB-SubCell"/>
</dbReference>
<evidence type="ECO:0000256" key="7">
    <source>
        <dbReference type="SAM" id="Phobius"/>
    </source>
</evidence>
<dbReference type="OrthoDB" id="9815286at2"/>
<feature type="region of interest" description="Disordered" evidence="6">
    <location>
        <begin position="82"/>
        <end position="101"/>
    </location>
</feature>
<keyword evidence="10" id="KW-1185">Reference proteome</keyword>
<dbReference type="RefSeq" id="WP_010620563.1">
    <property type="nucleotide sequence ID" value="NZ_CP042371.1"/>
</dbReference>
<comment type="subcellular location">
    <subcellularLocation>
        <location evidence="1">Cell membrane</location>
        <topology evidence="1">Single-pass membrane protein</topology>
    </subcellularLocation>
</comment>
<keyword evidence="2" id="KW-1003">Cell membrane</keyword>
<dbReference type="InterPro" id="IPR052027">
    <property type="entry name" value="PspC"/>
</dbReference>
<evidence type="ECO:0000256" key="5">
    <source>
        <dbReference type="ARBA" id="ARBA00023136"/>
    </source>
</evidence>
<evidence type="ECO:0000313" key="10">
    <source>
        <dbReference type="Proteomes" id="UP000294854"/>
    </source>
</evidence>
<keyword evidence="3 7" id="KW-0812">Transmembrane</keyword>
<name>A0A4R5NDJ7_9LACO</name>
<evidence type="ECO:0000256" key="1">
    <source>
        <dbReference type="ARBA" id="ARBA00004162"/>
    </source>
</evidence>
<dbReference type="EMBL" id="PUFO01000104">
    <property type="protein sequence ID" value="TDG71531.1"/>
    <property type="molecule type" value="Genomic_DNA"/>
</dbReference>
<dbReference type="PANTHER" id="PTHR33885">
    <property type="entry name" value="PHAGE SHOCK PROTEIN C"/>
    <property type="match status" value="1"/>
</dbReference>
<sequence length="101" mass="11351">MAKNRKRLTRSDDRIIGGVLGGLAEYFGINSTIVRVLYVVLSVFPGHVFGGILIYAVLITFIPSKRQGSSLFNMMNHAKPERKNLDDVEEHDQHHKEGDSK</sequence>
<dbReference type="Proteomes" id="UP000294854">
    <property type="component" value="Unassembled WGS sequence"/>
</dbReference>
<evidence type="ECO:0000256" key="2">
    <source>
        <dbReference type="ARBA" id="ARBA00022475"/>
    </source>
</evidence>
<evidence type="ECO:0000259" key="8">
    <source>
        <dbReference type="Pfam" id="PF04024"/>
    </source>
</evidence>
<keyword evidence="5 7" id="KW-0472">Membrane</keyword>